<reference evidence="2 3" key="1">
    <citation type="submission" date="2020-09" db="EMBL/GenBank/DDBJ databases">
        <title>Methylomonas albis sp. nov. and Methylomonas fluvii sp. nov.: Two cold-adapted methanotrophs from the River Elbe and an amended description of Methylovulum psychrotolerans strain Eb1.</title>
        <authorList>
            <person name="Bussmann I.K."/>
            <person name="Klings K.-W."/>
            <person name="Warnstedt J."/>
            <person name="Hoppert M."/>
            <person name="Saborowski A."/>
            <person name="Horn F."/>
            <person name="Liebner S."/>
        </authorList>
    </citation>
    <scope>NUCLEOTIDE SEQUENCE [LARGE SCALE GENOMIC DNA]</scope>
    <source>
        <strain evidence="2 3">EbB</strain>
    </source>
</reference>
<evidence type="ECO:0000313" key="2">
    <source>
        <dbReference type="EMBL" id="MBD9363008.1"/>
    </source>
</evidence>
<accession>A0ABR9DKZ6</accession>
<feature type="region of interest" description="Disordered" evidence="1">
    <location>
        <begin position="1"/>
        <end position="52"/>
    </location>
</feature>
<gene>
    <name evidence="2" type="ORF">EBB_21415</name>
</gene>
<keyword evidence="3" id="KW-1185">Reference proteome</keyword>
<dbReference type="RefSeq" id="WP_192395732.1">
    <property type="nucleotide sequence ID" value="NZ_CAJHIU010000003.1"/>
</dbReference>
<name>A0ABR9DKZ6_9GAMM</name>
<evidence type="ECO:0008006" key="4">
    <source>
        <dbReference type="Google" id="ProtNLM"/>
    </source>
</evidence>
<proteinExistence type="predicted"/>
<comment type="caution">
    <text evidence="2">The sequence shown here is derived from an EMBL/GenBank/DDBJ whole genome shotgun (WGS) entry which is preliminary data.</text>
</comment>
<evidence type="ECO:0000313" key="3">
    <source>
        <dbReference type="Proteomes" id="UP000641152"/>
    </source>
</evidence>
<protein>
    <recommendedName>
        <fullName evidence="4">ParB/Sulfiredoxin domain-containing protein</fullName>
    </recommendedName>
</protein>
<evidence type="ECO:0000256" key="1">
    <source>
        <dbReference type="SAM" id="MobiDB-lite"/>
    </source>
</evidence>
<dbReference type="Proteomes" id="UP000641152">
    <property type="component" value="Unassembled WGS sequence"/>
</dbReference>
<dbReference type="EMBL" id="JACXST010000003">
    <property type="protein sequence ID" value="MBD9363008.1"/>
    <property type="molecule type" value="Genomic_DNA"/>
</dbReference>
<organism evidence="2 3">
    <name type="scientific">Methylomonas fluvii</name>
    <dbReference type="NCBI Taxonomy" id="1854564"/>
    <lineage>
        <taxon>Bacteria</taxon>
        <taxon>Pseudomonadati</taxon>
        <taxon>Pseudomonadota</taxon>
        <taxon>Gammaproteobacteria</taxon>
        <taxon>Methylococcales</taxon>
        <taxon>Methylococcaceae</taxon>
        <taxon>Methylomonas</taxon>
    </lineage>
</organism>
<sequence length="152" mass="16934">MTTKTTTNKSSKAPSKTQKTDAARKTLSNTVNSPDEETVRSKGPALDLPEGDSLEIEPSRLLLDPMNLRLLERVGETFGNLEVELFGQPSIQDKLFNVINSDPRFDISSLAASIVHNGFLRHERLIVARYDGNKFLVLEGNRRVSAVRKLIE</sequence>
<feature type="compositionally biased region" description="Low complexity" evidence="1">
    <location>
        <begin position="1"/>
        <end position="17"/>
    </location>
</feature>